<name>A0A0G4HDJ6_9ALVE</name>
<keyword evidence="2" id="KW-0472">Membrane</keyword>
<evidence type="ECO:0000256" key="1">
    <source>
        <dbReference type="SAM" id="MobiDB-lite"/>
    </source>
</evidence>
<dbReference type="EMBL" id="CDMZ01002375">
    <property type="protein sequence ID" value="CEM42095.1"/>
    <property type="molecule type" value="Genomic_DNA"/>
</dbReference>
<gene>
    <name evidence="3" type="ORF">Cvel_6448</name>
</gene>
<protein>
    <submittedName>
        <fullName evidence="3">Uncharacterized protein</fullName>
    </submittedName>
</protein>
<feature type="transmembrane region" description="Helical" evidence="2">
    <location>
        <begin position="38"/>
        <end position="62"/>
    </location>
</feature>
<accession>A0A0G4HDJ6</accession>
<dbReference type="AlphaFoldDB" id="A0A0G4HDJ6"/>
<evidence type="ECO:0000256" key="2">
    <source>
        <dbReference type="SAM" id="Phobius"/>
    </source>
</evidence>
<keyword evidence="2" id="KW-0812">Transmembrane</keyword>
<feature type="compositionally biased region" description="Basic and acidic residues" evidence="1">
    <location>
        <begin position="195"/>
        <end position="205"/>
    </location>
</feature>
<organism evidence="3">
    <name type="scientific">Chromera velia CCMP2878</name>
    <dbReference type="NCBI Taxonomy" id="1169474"/>
    <lineage>
        <taxon>Eukaryota</taxon>
        <taxon>Sar</taxon>
        <taxon>Alveolata</taxon>
        <taxon>Colpodellida</taxon>
        <taxon>Chromeraceae</taxon>
        <taxon>Chromera</taxon>
    </lineage>
</organism>
<feature type="compositionally biased region" description="Basic and acidic residues" evidence="1">
    <location>
        <begin position="237"/>
        <end position="251"/>
    </location>
</feature>
<feature type="transmembrane region" description="Helical" evidence="2">
    <location>
        <begin position="144"/>
        <end position="172"/>
    </location>
</feature>
<feature type="transmembrane region" description="Helical" evidence="2">
    <location>
        <begin position="100"/>
        <end position="124"/>
    </location>
</feature>
<keyword evidence="2" id="KW-1133">Transmembrane helix</keyword>
<evidence type="ECO:0000313" key="3">
    <source>
        <dbReference type="EMBL" id="CEM42095.1"/>
    </source>
</evidence>
<proteinExistence type="predicted"/>
<dbReference type="VEuPathDB" id="CryptoDB:Cvel_6448"/>
<reference evidence="3" key="1">
    <citation type="submission" date="2014-11" db="EMBL/GenBank/DDBJ databases">
        <authorList>
            <person name="Otto D Thomas"/>
            <person name="Naeem Raeece"/>
        </authorList>
    </citation>
    <scope>NUCLEOTIDE SEQUENCE</scope>
</reference>
<sequence>MGSVVQSPVVAVSAEGPALSEGPEKFPHTEYERKSIPWFWASVAFSSFYIVFAIAVMVVGWIYVLYNLLYATASVMITTMTLSGQYLCLTNNDFWWAVAYVHLIGAVYWTFSLPLHSVMIWLAVTGRDPWKPDFVSGDHVLSSGVVWKIGVCVLVINVAGLVLYAMFAWVAMTIANGMGARRCLRMRAAEEARAAKNAEGAEGHRQNHGGVRVEAPASEKSGSPSPLPPPVTATEGEGEKQTERTSAWDKK</sequence>
<feature type="region of interest" description="Disordered" evidence="1">
    <location>
        <begin position="195"/>
        <end position="251"/>
    </location>
</feature>